<organism evidence="2 3">
    <name type="scientific">Zea mays</name>
    <name type="common">Maize</name>
    <dbReference type="NCBI Taxonomy" id="4577"/>
    <lineage>
        <taxon>Eukaryota</taxon>
        <taxon>Viridiplantae</taxon>
        <taxon>Streptophyta</taxon>
        <taxon>Embryophyta</taxon>
        <taxon>Tracheophyta</taxon>
        <taxon>Spermatophyta</taxon>
        <taxon>Magnoliopsida</taxon>
        <taxon>Liliopsida</taxon>
        <taxon>Poales</taxon>
        <taxon>Poaceae</taxon>
        <taxon>PACMAD clade</taxon>
        <taxon>Panicoideae</taxon>
        <taxon>Andropogonodae</taxon>
        <taxon>Andropogoneae</taxon>
        <taxon>Tripsacinae</taxon>
        <taxon>Zea</taxon>
    </lineage>
</organism>
<dbReference type="Gramene" id="Zm00001eb412640_T002">
    <property type="protein sequence ID" value="Zm00001eb412640_P002"/>
    <property type="gene ID" value="Zm00001eb412640"/>
</dbReference>
<evidence type="ECO:0000313" key="2">
    <source>
        <dbReference type="EnsemblPlants" id="Zm00001eb412640_P002"/>
    </source>
</evidence>
<feature type="compositionally biased region" description="Basic and acidic residues" evidence="1">
    <location>
        <begin position="82"/>
        <end position="103"/>
    </location>
</feature>
<proteinExistence type="predicted"/>
<reference evidence="3" key="1">
    <citation type="journal article" date="2009" name="Science">
        <title>The B73 maize genome: complexity, diversity, and dynamics.</title>
        <authorList>
            <person name="Schnable P.S."/>
            <person name="Ware D."/>
            <person name="Fulton R.S."/>
            <person name="Stein J.C."/>
            <person name="Wei F."/>
            <person name="Pasternak S."/>
            <person name="Liang C."/>
            <person name="Zhang J."/>
            <person name="Fulton L."/>
            <person name="Graves T.A."/>
            <person name="Minx P."/>
            <person name="Reily A.D."/>
            <person name="Courtney L."/>
            <person name="Kruchowski S.S."/>
            <person name="Tomlinson C."/>
            <person name="Strong C."/>
            <person name="Delehaunty K."/>
            <person name="Fronick C."/>
            <person name="Courtney B."/>
            <person name="Rock S.M."/>
            <person name="Belter E."/>
            <person name="Du F."/>
            <person name="Kim K."/>
            <person name="Abbott R.M."/>
            <person name="Cotton M."/>
            <person name="Levy A."/>
            <person name="Marchetto P."/>
            <person name="Ochoa K."/>
            <person name="Jackson S.M."/>
            <person name="Gillam B."/>
            <person name="Chen W."/>
            <person name="Yan L."/>
            <person name="Higginbotham J."/>
            <person name="Cardenas M."/>
            <person name="Waligorski J."/>
            <person name="Applebaum E."/>
            <person name="Phelps L."/>
            <person name="Falcone J."/>
            <person name="Kanchi K."/>
            <person name="Thane T."/>
            <person name="Scimone A."/>
            <person name="Thane N."/>
            <person name="Henke J."/>
            <person name="Wang T."/>
            <person name="Ruppert J."/>
            <person name="Shah N."/>
            <person name="Rotter K."/>
            <person name="Hodges J."/>
            <person name="Ingenthron E."/>
            <person name="Cordes M."/>
            <person name="Kohlberg S."/>
            <person name="Sgro J."/>
            <person name="Delgado B."/>
            <person name="Mead K."/>
            <person name="Chinwalla A."/>
            <person name="Leonard S."/>
            <person name="Crouse K."/>
            <person name="Collura K."/>
            <person name="Kudrna D."/>
            <person name="Currie J."/>
            <person name="He R."/>
            <person name="Angelova A."/>
            <person name="Rajasekar S."/>
            <person name="Mueller T."/>
            <person name="Lomeli R."/>
            <person name="Scara G."/>
            <person name="Ko A."/>
            <person name="Delaney K."/>
            <person name="Wissotski M."/>
            <person name="Lopez G."/>
            <person name="Campos D."/>
            <person name="Braidotti M."/>
            <person name="Ashley E."/>
            <person name="Golser W."/>
            <person name="Kim H."/>
            <person name="Lee S."/>
            <person name="Lin J."/>
            <person name="Dujmic Z."/>
            <person name="Kim W."/>
            <person name="Talag J."/>
            <person name="Zuccolo A."/>
            <person name="Fan C."/>
            <person name="Sebastian A."/>
            <person name="Kramer M."/>
            <person name="Spiegel L."/>
            <person name="Nascimento L."/>
            <person name="Zutavern T."/>
            <person name="Miller B."/>
            <person name="Ambroise C."/>
            <person name="Muller S."/>
            <person name="Spooner W."/>
            <person name="Narechania A."/>
            <person name="Ren L."/>
            <person name="Wei S."/>
            <person name="Kumari S."/>
            <person name="Faga B."/>
            <person name="Levy M.J."/>
            <person name="McMahan L."/>
            <person name="Van Buren P."/>
            <person name="Vaughn M.W."/>
            <person name="Ying K."/>
            <person name="Yeh C.-T."/>
            <person name="Emrich S.J."/>
            <person name="Jia Y."/>
            <person name="Kalyanaraman A."/>
            <person name="Hsia A.-P."/>
            <person name="Barbazuk W.B."/>
            <person name="Baucom R.S."/>
            <person name="Brutnell T.P."/>
            <person name="Carpita N.C."/>
            <person name="Chaparro C."/>
            <person name="Chia J.-M."/>
            <person name="Deragon J.-M."/>
            <person name="Estill J.C."/>
            <person name="Fu Y."/>
            <person name="Jeddeloh J.A."/>
            <person name="Han Y."/>
            <person name="Lee H."/>
            <person name="Li P."/>
            <person name="Lisch D.R."/>
            <person name="Liu S."/>
            <person name="Liu Z."/>
            <person name="Nagel D.H."/>
            <person name="McCann M.C."/>
            <person name="SanMiguel P."/>
            <person name="Myers A.M."/>
            <person name="Nettleton D."/>
            <person name="Nguyen J."/>
            <person name="Penning B.W."/>
            <person name="Ponnala L."/>
            <person name="Schneider K.L."/>
            <person name="Schwartz D.C."/>
            <person name="Sharma A."/>
            <person name="Soderlund C."/>
            <person name="Springer N.M."/>
            <person name="Sun Q."/>
            <person name="Wang H."/>
            <person name="Waterman M."/>
            <person name="Westerman R."/>
            <person name="Wolfgruber T.K."/>
            <person name="Yang L."/>
            <person name="Yu Y."/>
            <person name="Zhang L."/>
            <person name="Zhou S."/>
            <person name="Zhu Q."/>
            <person name="Bennetzen J.L."/>
            <person name="Dawe R.K."/>
            <person name="Jiang J."/>
            <person name="Jiang N."/>
            <person name="Presting G.G."/>
            <person name="Wessler S.R."/>
            <person name="Aluru S."/>
            <person name="Martienssen R.A."/>
            <person name="Clifton S.W."/>
            <person name="McCombie W.R."/>
            <person name="Wing R.A."/>
            <person name="Wilson R.K."/>
        </authorList>
    </citation>
    <scope>NUCLEOTIDE SEQUENCE [LARGE SCALE GENOMIC DNA]</scope>
    <source>
        <strain evidence="3">cv. B73</strain>
    </source>
</reference>
<dbReference type="Proteomes" id="UP000007305">
    <property type="component" value="Chromosome 10"/>
</dbReference>
<reference evidence="2" key="2">
    <citation type="submission" date="2019-07" db="EMBL/GenBank/DDBJ databases">
        <authorList>
            <person name="Seetharam A."/>
            <person name="Woodhouse M."/>
            <person name="Cannon E."/>
        </authorList>
    </citation>
    <scope>NUCLEOTIDE SEQUENCE [LARGE SCALE GENOMIC DNA]</scope>
    <source>
        <strain evidence="2">cv. B73</strain>
    </source>
</reference>
<evidence type="ECO:0000313" key="3">
    <source>
        <dbReference type="Proteomes" id="UP000007305"/>
    </source>
</evidence>
<evidence type="ECO:0000256" key="1">
    <source>
        <dbReference type="SAM" id="MobiDB-lite"/>
    </source>
</evidence>
<dbReference type="AlphaFoldDB" id="A0A804REW1"/>
<accession>A0A804REW1</accession>
<sequence length="121" mass="13156">MGGKMAGRALENREGRHGCWGRLLHGSGGRPWLLAAERAEREEKKGAAASMLAAVKQGGRRPAHRPRGEGHRRAGPGGQRPDVGKKDFAAAPWSKEERVVRVGEEEEESGGWKKWRGGNAK</sequence>
<keyword evidence="3" id="KW-1185">Reference proteome</keyword>
<dbReference type="EnsemblPlants" id="Zm00001eb412640_T002">
    <property type="protein sequence ID" value="Zm00001eb412640_P002"/>
    <property type="gene ID" value="Zm00001eb412640"/>
</dbReference>
<feature type="region of interest" description="Disordered" evidence="1">
    <location>
        <begin position="44"/>
        <end position="121"/>
    </location>
</feature>
<protein>
    <submittedName>
        <fullName evidence="2">Uncharacterized protein</fullName>
    </submittedName>
</protein>
<reference evidence="2" key="3">
    <citation type="submission" date="2021-05" db="UniProtKB">
        <authorList>
            <consortium name="EnsemblPlants"/>
        </authorList>
    </citation>
    <scope>IDENTIFICATION</scope>
    <source>
        <strain evidence="2">cv. B73</strain>
    </source>
</reference>
<name>A0A804REW1_MAIZE</name>